<dbReference type="AlphaFoldDB" id="A0A2G5FLM7"/>
<dbReference type="Proteomes" id="UP000229504">
    <property type="component" value="Unassembled WGS sequence"/>
</dbReference>
<comment type="caution">
    <text evidence="1">The sequence shown here is derived from an EMBL/GenBank/DDBJ whole genome shotgun (WGS) entry which is preliminary data.</text>
</comment>
<gene>
    <name evidence="1" type="ORF">CDO35_11160</name>
</gene>
<organism evidence="1 2">
    <name type="scientific">Pseudomonas sediminis</name>
    <dbReference type="NCBI Taxonomy" id="1691904"/>
    <lineage>
        <taxon>Bacteria</taxon>
        <taxon>Pseudomonadati</taxon>
        <taxon>Pseudomonadota</taxon>
        <taxon>Gammaproteobacteria</taxon>
        <taxon>Pseudomonadales</taxon>
        <taxon>Pseudomonadaceae</taxon>
        <taxon>Pseudomonas</taxon>
    </lineage>
</organism>
<protein>
    <submittedName>
        <fullName evidence="1">Uncharacterized protein</fullName>
    </submittedName>
</protein>
<sequence>MVTLPGRHNAPRADSIQLEKMSCSIDKSVLQKHFFATGGAVFSKEYASVLAEIKDAITRIGC</sequence>
<accession>A0A2G5FLM7</accession>
<proteinExistence type="predicted"/>
<evidence type="ECO:0000313" key="2">
    <source>
        <dbReference type="Proteomes" id="UP000229504"/>
    </source>
</evidence>
<name>A0A2G5FLM7_9PSED</name>
<reference evidence="2" key="1">
    <citation type="submission" date="2017-06" db="EMBL/GenBank/DDBJ databases">
        <authorList>
            <person name="Rastogi G."/>
            <person name="Vaishampayan P."/>
            <person name="Seuylemezian A."/>
        </authorList>
    </citation>
    <scope>NUCLEOTIDE SEQUENCE [LARGE SCALE GENOMIC DNA]</scope>
    <source>
        <strain evidence="2">PI11</strain>
    </source>
</reference>
<evidence type="ECO:0000313" key="1">
    <source>
        <dbReference type="EMBL" id="PIA68874.1"/>
    </source>
</evidence>
<dbReference type="EMBL" id="NIQU01000004">
    <property type="protein sequence ID" value="PIA68874.1"/>
    <property type="molecule type" value="Genomic_DNA"/>
</dbReference>